<keyword evidence="2" id="KW-1185">Reference proteome</keyword>
<evidence type="ECO:0000313" key="1">
    <source>
        <dbReference type="EMBL" id="MCZ0861768.1"/>
    </source>
</evidence>
<dbReference type="EMBL" id="JAPTGC010000001">
    <property type="protein sequence ID" value="MCZ0861768.1"/>
    <property type="molecule type" value="Genomic_DNA"/>
</dbReference>
<organism evidence="1 2">
    <name type="scientific">Methanocorpusculum vombati</name>
    <dbReference type="NCBI Taxonomy" id="3002864"/>
    <lineage>
        <taxon>Archaea</taxon>
        <taxon>Methanobacteriati</taxon>
        <taxon>Methanobacteriota</taxon>
        <taxon>Stenosarchaea group</taxon>
        <taxon>Methanomicrobia</taxon>
        <taxon>Methanomicrobiales</taxon>
        <taxon>Methanocorpusculaceae</taxon>
        <taxon>Methanocorpusculum</taxon>
    </lineage>
</organism>
<name>A0ABT4IL05_9EURY</name>
<gene>
    <name evidence="1" type="ORF">O0S09_00670</name>
</gene>
<sequence>MRSHLLFCVGTGLVILTVLFGAGCVTQPDELPDSSAYLWNLSEISCISLPQDDSPSAAVLKSSLVIDVLETSRLLAGKAGGRQIVGMVFDKNGSLFQMDLSSDSSRRVLMGSFAGNESTVIDLSYHVADHYISAIQLTTAGAVPKIYPDITGMRSVASARQIGPDGEEPLRGPALHISRQTGPLFSGVLDIDIAGAIVPHAFVGGIYAVSGPTASAFVVMEDGEFWDVEIAGDLISFWTVGVSESAAGTEIVSAIRTYGNSSDSDSLPDISGFWSASKEDTISAAGLQTEKSGPLTLELNRISGELFSGSGIGGKVDVSGSVVFGTRIGNDVHLCRGWVEEDVIHAARIYAEDGMKYAAIADYARTSLA</sequence>
<proteinExistence type="predicted"/>
<comment type="caution">
    <text evidence="1">The sequence shown here is derived from an EMBL/GenBank/DDBJ whole genome shotgun (WGS) entry which is preliminary data.</text>
</comment>
<protein>
    <submittedName>
        <fullName evidence="1">Uncharacterized protein</fullName>
    </submittedName>
</protein>
<dbReference type="RefSeq" id="WP_268921949.1">
    <property type="nucleotide sequence ID" value="NZ_JAPTGC010000001.1"/>
</dbReference>
<dbReference type="Proteomes" id="UP001141336">
    <property type="component" value="Unassembled WGS sequence"/>
</dbReference>
<accession>A0ABT4IL05</accession>
<reference evidence="1" key="1">
    <citation type="submission" date="2022-12" db="EMBL/GenBank/DDBJ databases">
        <title>Isolation and characterisation of novel Methanocorpusculum spp. from native Australian herbivores indicates the genus is ancestrally host-associated.</title>
        <authorList>
            <person name="Volmer J.G."/>
            <person name="Soo R.M."/>
            <person name="Evans P.N."/>
            <person name="Hoedt E.C."/>
            <person name="Astorga Alsina A.L."/>
            <person name="Woodcroft B.J."/>
            <person name="Tyson G.W."/>
            <person name="Hugenholtz P."/>
            <person name="Morrison M."/>
        </authorList>
    </citation>
    <scope>NUCLEOTIDE SEQUENCE</scope>
    <source>
        <strain evidence="1">CW153</strain>
    </source>
</reference>
<evidence type="ECO:0000313" key="2">
    <source>
        <dbReference type="Proteomes" id="UP001141336"/>
    </source>
</evidence>
<dbReference type="PROSITE" id="PS51257">
    <property type="entry name" value="PROKAR_LIPOPROTEIN"/>
    <property type="match status" value="1"/>
</dbReference>